<dbReference type="OrthoDB" id="9804785at2"/>
<dbReference type="InterPro" id="IPR006321">
    <property type="entry name" value="PilT/PilU"/>
</dbReference>
<dbReference type="Pfam" id="PF00437">
    <property type="entry name" value="T2SSE"/>
    <property type="match status" value="1"/>
</dbReference>
<dbReference type="PANTHER" id="PTHR30486">
    <property type="entry name" value="TWITCHING MOTILITY PROTEIN PILT"/>
    <property type="match status" value="1"/>
</dbReference>
<dbReference type="InterPro" id="IPR027417">
    <property type="entry name" value="P-loop_NTPase"/>
</dbReference>
<dbReference type="InterPro" id="IPR001482">
    <property type="entry name" value="T2SS/T4SS_dom"/>
</dbReference>
<comment type="similarity">
    <text evidence="1">Belongs to the GSP E family.</text>
</comment>
<dbReference type="PROSITE" id="PS00662">
    <property type="entry name" value="T2SP_E"/>
    <property type="match status" value="1"/>
</dbReference>
<dbReference type="AlphaFoldDB" id="A0A0A7S2K8"/>
<name>A0A0A7S2K8_FRIPE</name>
<gene>
    <name evidence="3" type="ORF">FPB0191_01256</name>
</gene>
<dbReference type="Proteomes" id="UP000030901">
    <property type="component" value="Chromosome"/>
</dbReference>
<dbReference type="SMART" id="SM00382">
    <property type="entry name" value="AAA"/>
    <property type="match status" value="1"/>
</dbReference>
<evidence type="ECO:0000256" key="1">
    <source>
        <dbReference type="ARBA" id="ARBA00006611"/>
    </source>
</evidence>
<dbReference type="Gene3D" id="3.30.450.90">
    <property type="match status" value="1"/>
</dbReference>
<dbReference type="KEGG" id="fpp:FPB0191_01256"/>
<dbReference type="EMBL" id="CP009056">
    <property type="protein sequence ID" value="AJA45077.1"/>
    <property type="molecule type" value="Genomic_DNA"/>
</dbReference>
<proteinExistence type="inferred from homology"/>
<dbReference type="GO" id="GO:0016887">
    <property type="term" value="F:ATP hydrolysis activity"/>
    <property type="evidence" value="ECO:0007669"/>
    <property type="project" value="InterPro"/>
</dbReference>
<evidence type="ECO:0000259" key="2">
    <source>
        <dbReference type="PROSITE" id="PS00662"/>
    </source>
</evidence>
<dbReference type="GO" id="GO:0005524">
    <property type="term" value="F:ATP binding"/>
    <property type="evidence" value="ECO:0007669"/>
    <property type="project" value="InterPro"/>
</dbReference>
<feature type="domain" description="Bacterial type II secretion system protein E" evidence="2">
    <location>
        <begin position="191"/>
        <end position="205"/>
    </location>
</feature>
<accession>A0A0A7S2K8</accession>
<protein>
    <submittedName>
        <fullName evidence="3">Pilus retraction protein PilT</fullName>
    </submittedName>
</protein>
<dbReference type="Gene3D" id="3.40.50.300">
    <property type="entry name" value="P-loop containing nucleotide triphosphate hydrolases"/>
    <property type="match status" value="1"/>
</dbReference>
<reference evidence="3 4" key="1">
    <citation type="journal article" date="2014" name="Appl. Environ. Microbiol.">
        <title>Gut symbionts from distinct hosts exhibit genotoxic activity via divergent colibactin biosynthetic pathways.</title>
        <authorList>
            <person name="Engel P."/>
            <person name="Vizcaino M.I."/>
            <person name="Crawford J.M."/>
        </authorList>
    </citation>
    <scope>NUCLEOTIDE SEQUENCE [LARGE SCALE GENOMIC DNA]</scope>
    <source>
        <strain evidence="3 4">PEB0191</strain>
    </source>
</reference>
<dbReference type="InterPro" id="IPR050921">
    <property type="entry name" value="T4SS_GSP_E_ATPase"/>
</dbReference>
<dbReference type="HOGENOM" id="CLU_013446_4_0_6"/>
<dbReference type="STRING" id="1267021.FPB0191_01256"/>
<dbReference type="RefSeq" id="WP_052236826.1">
    <property type="nucleotide sequence ID" value="NZ_CP009056.1"/>
</dbReference>
<dbReference type="InterPro" id="IPR003593">
    <property type="entry name" value="AAA+_ATPase"/>
</dbReference>
<keyword evidence="4" id="KW-1185">Reference proteome</keyword>
<dbReference type="CDD" id="cd01131">
    <property type="entry name" value="PilT"/>
    <property type="match status" value="1"/>
</dbReference>
<dbReference type="SUPFAM" id="SSF52540">
    <property type="entry name" value="P-loop containing nucleoside triphosphate hydrolases"/>
    <property type="match status" value="1"/>
</dbReference>
<dbReference type="NCBIfam" id="TIGR01420">
    <property type="entry name" value="pilT_fam"/>
    <property type="match status" value="1"/>
</dbReference>
<sequence>MESILALSLTQNASDVHLSSGENIIIRRYGELLKLDHDRITNQQLEQKLLAILNSQQRQILKQDKQLDFAYEINGLARFRGHIFYQNRGISVSFRLINYHIPSFNEIQAPDVFKHLVSKSQGLILISGATGSGKSTTLASMINYINLNQKKHIITLEDPIEFLYESDLSLIQQRQIGIHCHSYNEGLVAVLREDPDVIVIGELRDQQTISAALQAAETGHIVFATLHTHCAIATVSRIIDTFPDEAKPFIRSQLAHTLQAVISQRLIPDAQLGRKAQYEILLNLPAISNLIQEGKIKQIISIMQTGRNYGMQNFD</sequence>
<evidence type="ECO:0000313" key="3">
    <source>
        <dbReference type="EMBL" id="AJA45077.1"/>
    </source>
</evidence>
<organism evidence="3 4">
    <name type="scientific">Frischella perrara</name>
    <dbReference type="NCBI Taxonomy" id="1267021"/>
    <lineage>
        <taxon>Bacteria</taxon>
        <taxon>Pseudomonadati</taxon>
        <taxon>Pseudomonadota</taxon>
        <taxon>Gammaproteobacteria</taxon>
        <taxon>Orbales</taxon>
        <taxon>Orbaceae</taxon>
        <taxon>Frischella</taxon>
    </lineage>
</organism>
<evidence type="ECO:0000313" key="4">
    <source>
        <dbReference type="Proteomes" id="UP000030901"/>
    </source>
</evidence>
<dbReference type="PANTHER" id="PTHR30486:SF6">
    <property type="entry name" value="TYPE IV PILUS RETRACTATION ATPASE PILT"/>
    <property type="match status" value="1"/>
</dbReference>